<dbReference type="Gene3D" id="1.10.357.10">
    <property type="entry name" value="Tetracycline Repressor, domain 2"/>
    <property type="match status" value="1"/>
</dbReference>
<organism evidence="1 2">
    <name type="scientific">Mycobacteroides franklinii</name>
    <dbReference type="NCBI Taxonomy" id="948102"/>
    <lineage>
        <taxon>Bacteria</taxon>
        <taxon>Bacillati</taxon>
        <taxon>Actinomycetota</taxon>
        <taxon>Actinomycetes</taxon>
        <taxon>Mycobacteriales</taxon>
        <taxon>Mycobacteriaceae</taxon>
        <taxon>Mycobacteroides</taxon>
    </lineage>
</organism>
<reference evidence="1 2" key="1">
    <citation type="journal article" date="2019" name="Sci. Rep.">
        <title>Extended insight into the Mycobacterium chelonae-abscessus complex through whole genome sequencing of Mycobacterium salmoniphilum outbreak and Mycobacterium salmoniphilum-like strains.</title>
        <authorList>
            <person name="Behra P.R.K."/>
            <person name="Das S."/>
            <person name="Pettersson B.M.F."/>
            <person name="Shirreff L."/>
            <person name="DuCote T."/>
            <person name="Jacobsson K.G."/>
            <person name="Ennis D.G."/>
            <person name="Kirsebom L.A."/>
        </authorList>
    </citation>
    <scope>NUCLEOTIDE SEQUENCE [LARGE SCALE GENOMIC DNA]</scope>
    <source>
        <strain evidence="1 2">DSM 45524</strain>
    </source>
</reference>
<proteinExistence type="predicted"/>
<dbReference type="AlphaFoldDB" id="A0A4R5P9K2"/>
<dbReference type="RefSeq" id="WP_133052605.1">
    <property type="nucleotide sequence ID" value="NZ_MAFQ01000010.1"/>
</dbReference>
<comment type="caution">
    <text evidence="1">The sequence shown here is derived from an EMBL/GenBank/DDBJ whole genome shotgun (WGS) entry which is preliminary data.</text>
</comment>
<sequence>MTSATRYLAIFPEYWVGSVRMMLAIPYDARRAGVEGGHGDVSFNGVRRGELPPETDIQQLGDYLATALNGLSIQAGDAIPRRRLLALIEPTLSVLPS</sequence>
<protein>
    <recommendedName>
        <fullName evidence="3">TetR family transcriptional regulator</fullName>
    </recommendedName>
</protein>
<dbReference type="InterPro" id="IPR036271">
    <property type="entry name" value="Tet_transcr_reg_TetR-rel_C_sf"/>
</dbReference>
<name>A0A4R5P9K2_9MYCO</name>
<dbReference type="SUPFAM" id="SSF48498">
    <property type="entry name" value="Tetracyclin repressor-like, C-terminal domain"/>
    <property type="match status" value="1"/>
</dbReference>
<dbReference type="Proteomes" id="UP000295627">
    <property type="component" value="Unassembled WGS sequence"/>
</dbReference>
<evidence type="ECO:0000313" key="1">
    <source>
        <dbReference type="EMBL" id="TDH20174.1"/>
    </source>
</evidence>
<evidence type="ECO:0008006" key="3">
    <source>
        <dbReference type="Google" id="ProtNLM"/>
    </source>
</evidence>
<gene>
    <name evidence="1" type="ORF">EJ571_15360</name>
</gene>
<accession>A0A4R5P9K2</accession>
<dbReference type="EMBL" id="RXLR01000017">
    <property type="protein sequence ID" value="TDH20174.1"/>
    <property type="molecule type" value="Genomic_DNA"/>
</dbReference>
<evidence type="ECO:0000313" key="2">
    <source>
        <dbReference type="Proteomes" id="UP000295627"/>
    </source>
</evidence>